<evidence type="ECO:0000256" key="1">
    <source>
        <dbReference type="ARBA" id="ARBA00009592"/>
    </source>
</evidence>
<accession>A0A0D3CX37</accession>
<comment type="similarity">
    <text evidence="1">Belongs to the RLP family.</text>
</comment>
<dbReference type="STRING" id="109376.A0A0D3CX37"/>
<evidence type="ECO:0000256" key="2">
    <source>
        <dbReference type="ARBA" id="ARBA00022614"/>
    </source>
</evidence>
<proteinExistence type="inferred from homology"/>
<dbReference type="HOGENOM" id="CLU_500945_0_0_1"/>
<dbReference type="OMA" id="EIGICKM"/>
<dbReference type="AlphaFoldDB" id="A0A0D3CX37"/>
<dbReference type="eggNOG" id="KOG0619">
    <property type="taxonomic scope" value="Eukaryota"/>
</dbReference>
<evidence type="ECO:0008006" key="7">
    <source>
        <dbReference type="Google" id="ProtNLM"/>
    </source>
</evidence>
<dbReference type="Gene3D" id="3.80.10.10">
    <property type="entry name" value="Ribonuclease Inhibitor"/>
    <property type="match status" value="2"/>
</dbReference>
<dbReference type="PANTHER" id="PTHR48062:SF64">
    <property type="entry name" value="RECEPTOR-LIKE PROTEIN 13"/>
    <property type="match status" value="1"/>
</dbReference>
<dbReference type="Gramene" id="Bo6g091470.1">
    <property type="protein sequence ID" value="Bo6g091470.1"/>
    <property type="gene ID" value="Bo6g091470"/>
</dbReference>
<dbReference type="PANTHER" id="PTHR48062">
    <property type="entry name" value="RECEPTOR-LIKE PROTEIN 14"/>
    <property type="match status" value="1"/>
</dbReference>
<reference evidence="5" key="2">
    <citation type="submission" date="2015-03" db="UniProtKB">
        <authorList>
            <consortium name="EnsemblPlants"/>
        </authorList>
    </citation>
    <scope>IDENTIFICATION</scope>
</reference>
<reference evidence="5 6" key="1">
    <citation type="journal article" date="2014" name="Genome Biol.">
        <title>Transcriptome and methylome profiling reveals relics of genome dominance in the mesopolyploid Brassica oleracea.</title>
        <authorList>
            <person name="Parkin I.A."/>
            <person name="Koh C."/>
            <person name="Tang H."/>
            <person name="Robinson S.J."/>
            <person name="Kagale S."/>
            <person name="Clarke W.E."/>
            <person name="Town C.D."/>
            <person name="Nixon J."/>
            <person name="Krishnakumar V."/>
            <person name="Bidwell S.L."/>
            <person name="Denoeud F."/>
            <person name="Belcram H."/>
            <person name="Links M.G."/>
            <person name="Just J."/>
            <person name="Clarke C."/>
            <person name="Bender T."/>
            <person name="Huebert T."/>
            <person name="Mason A.S."/>
            <person name="Pires J.C."/>
            <person name="Barker G."/>
            <person name="Moore J."/>
            <person name="Walley P.G."/>
            <person name="Manoli S."/>
            <person name="Batley J."/>
            <person name="Edwards D."/>
            <person name="Nelson M.N."/>
            <person name="Wang X."/>
            <person name="Paterson A.H."/>
            <person name="King G."/>
            <person name="Bancroft I."/>
            <person name="Chalhoub B."/>
            <person name="Sharpe A.G."/>
        </authorList>
    </citation>
    <scope>NUCLEOTIDE SEQUENCE</scope>
    <source>
        <strain evidence="5 6">cv. TO1000</strain>
    </source>
</reference>
<keyword evidence="2" id="KW-0433">Leucine-rich repeat</keyword>
<dbReference type="Pfam" id="PF13855">
    <property type="entry name" value="LRR_8"/>
    <property type="match status" value="2"/>
</dbReference>
<dbReference type="PROSITE" id="PS51450">
    <property type="entry name" value="LRR"/>
    <property type="match status" value="1"/>
</dbReference>
<organism evidence="5 6">
    <name type="scientific">Brassica oleracea var. oleracea</name>
    <dbReference type="NCBI Taxonomy" id="109376"/>
    <lineage>
        <taxon>Eukaryota</taxon>
        <taxon>Viridiplantae</taxon>
        <taxon>Streptophyta</taxon>
        <taxon>Embryophyta</taxon>
        <taxon>Tracheophyta</taxon>
        <taxon>Spermatophyta</taxon>
        <taxon>Magnoliopsida</taxon>
        <taxon>eudicotyledons</taxon>
        <taxon>Gunneridae</taxon>
        <taxon>Pentapetalae</taxon>
        <taxon>rosids</taxon>
        <taxon>malvids</taxon>
        <taxon>Brassicales</taxon>
        <taxon>Brassicaceae</taxon>
        <taxon>Brassiceae</taxon>
        <taxon>Brassica</taxon>
    </lineage>
</organism>
<dbReference type="InterPro" id="IPR003591">
    <property type="entry name" value="Leu-rich_rpt_typical-subtyp"/>
</dbReference>
<keyword evidence="3" id="KW-0677">Repeat</keyword>
<dbReference type="InterPro" id="IPR032675">
    <property type="entry name" value="LRR_dom_sf"/>
</dbReference>
<keyword evidence="6" id="KW-1185">Reference proteome</keyword>
<keyword evidence="4" id="KW-0675">Receptor</keyword>
<dbReference type="EnsemblPlants" id="Bo6g091470.1">
    <property type="protein sequence ID" value="Bo6g091470.1"/>
    <property type="gene ID" value="Bo6g091470"/>
</dbReference>
<name>A0A0D3CX37_BRAOL</name>
<evidence type="ECO:0000313" key="6">
    <source>
        <dbReference type="Proteomes" id="UP000032141"/>
    </source>
</evidence>
<dbReference type="InterPro" id="IPR001611">
    <property type="entry name" value="Leu-rich_rpt"/>
</dbReference>
<sequence length="544" mass="60811">MGSIVRRPSNLTAAAVRFRLAPLLPFSGSSGSVNSDTTRCSELIRVPSLVEGCDYKHWLVLMKPPNGYPPRNDIVQGFIRTLAMALGSIFPFLNSATSVTTLFLRCNYMDGPLPAKELKDLTILEVLDLSENRFSGSIPVTRLSSAGYKSLRRLRNLEIVDLSENAFTNSIFPFLSAATSLKSLFLGNNRMVGSFPVDELKYLTNLELLDLRINRFNGSTPVQEVSALRKLNALDLSDNEFSSSTELQGKTKHILSNSTEIGICKMKNMQELDLSGNKLVGQFPLCLTSLSELRVLDLSSNQMTGNVPSALGNLQSLKYLSLVDNNFDNLSKLRVLILGSKSKSFQVESKSFWKPKFRLSHIALPSCNLEKVPHFLQYQKDLINNFNHFLPENIGWVLPHLEYMKLANNGFQGNLPSSMGNMKSISYLDISHNSFNGELPRSFVMGCYSIYSLTLSHNKLSGEVFQESANFTVIWDLSMENNMFTGKIGERLPDMKSLKRLDISNNNLMGVIPRWIGELPDLRELHVSNNSLESEIPISLFTIL</sequence>
<evidence type="ECO:0000313" key="5">
    <source>
        <dbReference type="EnsemblPlants" id="Bo6g091470.1"/>
    </source>
</evidence>
<evidence type="ECO:0000256" key="3">
    <source>
        <dbReference type="ARBA" id="ARBA00022737"/>
    </source>
</evidence>
<dbReference type="Pfam" id="PF00560">
    <property type="entry name" value="LRR_1"/>
    <property type="match status" value="3"/>
</dbReference>
<dbReference type="Proteomes" id="UP000032141">
    <property type="component" value="Chromosome C6"/>
</dbReference>
<dbReference type="SMART" id="SM00369">
    <property type="entry name" value="LRR_TYP"/>
    <property type="match status" value="6"/>
</dbReference>
<protein>
    <recommendedName>
        <fullName evidence="7">Leucine-rich repeat-containing N-terminal plant-type domain-containing protein</fullName>
    </recommendedName>
</protein>
<dbReference type="InterPro" id="IPR051502">
    <property type="entry name" value="RLP_Defense_Trigger"/>
</dbReference>
<evidence type="ECO:0000256" key="4">
    <source>
        <dbReference type="ARBA" id="ARBA00023170"/>
    </source>
</evidence>
<dbReference type="PRINTS" id="PR00019">
    <property type="entry name" value="LEURICHRPT"/>
</dbReference>
<dbReference type="SUPFAM" id="SSF52047">
    <property type="entry name" value="RNI-like"/>
    <property type="match status" value="1"/>
</dbReference>